<dbReference type="AlphaFoldDB" id="A0A0E9NHW2"/>
<keyword evidence="5" id="KW-1185">Reference proteome</keyword>
<gene>
    <name evidence="4" type="ORF">G7K_3156-t1</name>
</gene>
<dbReference type="Proteomes" id="UP000033140">
    <property type="component" value="Unassembled WGS sequence"/>
</dbReference>
<evidence type="ECO:0000256" key="2">
    <source>
        <dbReference type="ARBA" id="ARBA00022737"/>
    </source>
</evidence>
<accession>A0A0E9NHW2</accession>
<dbReference type="SMART" id="SM01052">
    <property type="entry name" value="CAP_GLY"/>
    <property type="match status" value="1"/>
</dbReference>
<name>A0A0E9NHW2_SAICN</name>
<proteinExistence type="predicted"/>
<keyword evidence="2" id="KW-0677">Repeat</keyword>
<dbReference type="PROSITE" id="PS51450">
    <property type="entry name" value="LRR"/>
    <property type="match status" value="3"/>
</dbReference>
<evidence type="ECO:0000313" key="5">
    <source>
        <dbReference type="Proteomes" id="UP000033140"/>
    </source>
</evidence>
<dbReference type="EMBL" id="BACD03000019">
    <property type="protein sequence ID" value="GAO48995.1"/>
    <property type="molecule type" value="Genomic_DNA"/>
</dbReference>
<dbReference type="InterPro" id="IPR000938">
    <property type="entry name" value="CAP-Gly_domain"/>
</dbReference>
<dbReference type="Pfam" id="PF01302">
    <property type="entry name" value="CAP_GLY"/>
    <property type="match status" value="1"/>
</dbReference>
<dbReference type="PROSITE" id="PS00845">
    <property type="entry name" value="CAP_GLY_1"/>
    <property type="match status" value="1"/>
</dbReference>
<dbReference type="Pfam" id="PF13516">
    <property type="entry name" value="LRR_6"/>
    <property type="match status" value="1"/>
</dbReference>
<evidence type="ECO:0000313" key="4">
    <source>
        <dbReference type="EMBL" id="GAO48995.1"/>
    </source>
</evidence>
<dbReference type="SUPFAM" id="SSF52047">
    <property type="entry name" value="RNI-like"/>
    <property type="match status" value="1"/>
</dbReference>
<keyword evidence="1" id="KW-0433">Leucine-rich repeat</keyword>
<dbReference type="Gene3D" id="3.10.20.90">
    <property type="entry name" value="Phosphatidylinositol 3-kinase Catalytic Subunit, Chain A, domain 1"/>
    <property type="match status" value="1"/>
</dbReference>
<protein>
    <recommendedName>
        <fullName evidence="3">CAP-Gly domain-containing protein</fullName>
    </recommendedName>
</protein>
<dbReference type="InterPro" id="IPR036859">
    <property type="entry name" value="CAP-Gly_dom_sf"/>
</dbReference>
<dbReference type="InterPro" id="IPR032675">
    <property type="entry name" value="LRR_dom_sf"/>
</dbReference>
<dbReference type="PANTHER" id="PTHR18849">
    <property type="entry name" value="LEUCINE RICH REPEAT PROTEIN"/>
    <property type="match status" value="1"/>
</dbReference>
<sequence length="540" mass="59879">MSEHRIGDRLSFNGDLSTVRYVGQVDGTKGEWLGVEWDDPTRGKHGGAHDGRSYFQCIIDGAGSFIRPNKKADSERTFVDALLERYAPLNDPSSNDNDVEEIRASWISGKPIVTVGFAKMSQRFAQLDKLRVITLTHSQISTTGPLERLAEVCPGGFAVEELDLSWNVLSDLCEVGRICAAFPGLKTLRLNSNRFHITGEVKVPQGAFLKLELLTLNVTYLTWDEVVRITMHFPALRELQLGYNAIQTITATGDKLPEQHGLQSLQVLNLEGNGVERIEDIAWLSTLPNLHSLILSRNKLTTLTNSTTKNILPTFKHLTALDLSRNQISSWSDIDALNALPTLSSLRVAHNPLYTPTRDREDVGRMELIARLPNVWEVNGTDVKGQERVQAELWYLARAGREGGEWTRLGELRAKYGASVPDSNATVKNTGRKVGSASGALASRVPNTKLVFYPSPPPFNSSPTRTLEKRLVPGTTVGAFRSLCGKLFRIPPTKAAVGWRNCSTEEEGEAEVEVMDDDLRRVEYYSDVSIEGEVVVWARN</sequence>
<dbReference type="SMART" id="SM00369">
    <property type="entry name" value="LRR_TYP"/>
    <property type="match status" value="5"/>
</dbReference>
<feature type="domain" description="CAP-Gly" evidence="3">
    <location>
        <begin position="23"/>
        <end position="67"/>
    </location>
</feature>
<dbReference type="Gene3D" id="3.80.10.10">
    <property type="entry name" value="Ribonuclease Inhibitor"/>
    <property type="match status" value="2"/>
</dbReference>
<dbReference type="Gene3D" id="2.30.30.190">
    <property type="entry name" value="CAP Gly-rich-like domain"/>
    <property type="match status" value="1"/>
</dbReference>
<dbReference type="OMA" id="SEESHMF"/>
<reference evidence="4 5" key="2">
    <citation type="journal article" date="2014" name="J. Gen. Appl. Microbiol.">
        <title>The early diverging ascomycetous budding yeast Saitoella complicata has three histone deacetylases belonging to the Clr6, Hos2, and Rpd3 lineages.</title>
        <authorList>
            <person name="Nishida H."/>
            <person name="Matsumoto T."/>
            <person name="Kondo S."/>
            <person name="Hamamoto M."/>
            <person name="Yoshikawa H."/>
        </authorList>
    </citation>
    <scope>NUCLEOTIDE SEQUENCE [LARGE SCALE GENOMIC DNA]</scope>
    <source>
        <strain evidence="4 5">NRRL Y-17804</strain>
    </source>
</reference>
<dbReference type="SUPFAM" id="SSF74924">
    <property type="entry name" value="Cap-Gly domain"/>
    <property type="match status" value="1"/>
</dbReference>
<evidence type="ECO:0000259" key="3">
    <source>
        <dbReference type="PROSITE" id="PS50245"/>
    </source>
</evidence>
<organism evidence="4 5">
    <name type="scientific">Saitoella complicata (strain BCRC 22490 / CBS 7301 / JCM 7358 / NBRC 10748 / NRRL Y-17804)</name>
    <dbReference type="NCBI Taxonomy" id="698492"/>
    <lineage>
        <taxon>Eukaryota</taxon>
        <taxon>Fungi</taxon>
        <taxon>Dikarya</taxon>
        <taxon>Ascomycota</taxon>
        <taxon>Taphrinomycotina</taxon>
        <taxon>Taphrinomycotina incertae sedis</taxon>
        <taxon>Saitoella</taxon>
    </lineage>
</organism>
<dbReference type="STRING" id="698492.A0A0E9NHW2"/>
<dbReference type="OrthoDB" id="5273213at2759"/>
<evidence type="ECO:0000256" key="1">
    <source>
        <dbReference type="ARBA" id="ARBA00022614"/>
    </source>
</evidence>
<reference evidence="4 5" key="3">
    <citation type="journal article" date="2015" name="Genome Announc.">
        <title>Draft Genome Sequence of the Archiascomycetous Yeast Saitoella complicata.</title>
        <authorList>
            <person name="Yamauchi K."/>
            <person name="Kondo S."/>
            <person name="Hamamoto M."/>
            <person name="Takahashi Y."/>
            <person name="Ogura Y."/>
            <person name="Hayashi T."/>
            <person name="Nishida H."/>
        </authorList>
    </citation>
    <scope>NUCLEOTIDE SEQUENCE [LARGE SCALE GENOMIC DNA]</scope>
    <source>
        <strain evidence="4 5">NRRL Y-17804</strain>
    </source>
</reference>
<dbReference type="RefSeq" id="XP_019024153.1">
    <property type="nucleotide sequence ID" value="XM_019171833.1"/>
</dbReference>
<reference evidence="4 5" key="1">
    <citation type="journal article" date="2011" name="J. Gen. Appl. Microbiol.">
        <title>Draft genome sequencing of the enigmatic yeast Saitoella complicata.</title>
        <authorList>
            <person name="Nishida H."/>
            <person name="Hamamoto M."/>
            <person name="Sugiyama J."/>
        </authorList>
    </citation>
    <scope>NUCLEOTIDE SEQUENCE [LARGE SCALE GENOMIC DNA]</scope>
    <source>
        <strain evidence="4 5">NRRL Y-17804</strain>
    </source>
</reference>
<comment type="caution">
    <text evidence="4">The sequence shown here is derived from an EMBL/GenBank/DDBJ whole genome shotgun (WGS) entry which is preliminary data.</text>
</comment>
<dbReference type="PROSITE" id="PS50245">
    <property type="entry name" value="CAP_GLY_2"/>
    <property type="match status" value="1"/>
</dbReference>
<dbReference type="PANTHER" id="PTHR18849:SF0">
    <property type="entry name" value="CILIA- AND FLAGELLA-ASSOCIATED PROTEIN 410-RELATED"/>
    <property type="match status" value="1"/>
</dbReference>
<dbReference type="InterPro" id="IPR003591">
    <property type="entry name" value="Leu-rich_rpt_typical-subtyp"/>
</dbReference>
<dbReference type="InterPro" id="IPR001611">
    <property type="entry name" value="Leu-rich_rpt"/>
</dbReference>